<dbReference type="EMBL" id="CM008050">
    <property type="protein sequence ID" value="PVH38425.1"/>
    <property type="molecule type" value="Genomic_DNA"/>
</dbReference>
<dbReference type="AlphaFoldDB" id="A0A2T8IL73"/>
<dbReference type="Proteomes" id="UP000243499">
    <property type="component" value="Chromosome 5"/>
</dbReference>
<proteinExistence type="predicted"/>
<dbReference type="Gramene" id="PVH38425">
    <property type="protein sequence ID" value="PVH38425"/>
    <property type="gene ID" value="PAHAL_5G254800"/>
</dbReference>
<organism evidence="1">
    <name type="scientific">Panicum hallii</name>
    <dbReference type="NCBI Taxonomy" id="206008"/>
    <lineage>
        <taxon>Eukaryota</taxon>
        <taxon>Viridiplantae</taxon>
        <taxon>Streptophyta</taxon>
        <taxon>Embryophyta</taxon>
        <taxon>Tracheophyta</taxon>
        <taxon>Spermatophyta</taxon>
        <taxon>Magnoliopsida</taxon>
        <taxon>Liliopsida</taxon>
        <taxon>Poales</taxon>
        <taxon>Poaceae</taxon>
        <taxon>PACMAD clade</taxon>
        <taxon>Panicoideae</taxon>
        <taxon>Panicodae</taxon>
        <taxon>Paniceae</taxon>
        <taxon>Panicinae</taxon>
        <taxon>Panicum</taxon>
        <taxon>Panicum sect. Panicum</taxon>
    </lineage>
</organism>
<evidence type="ECO:0000313" key="1">
    <source>
        <dbReference type="EMBL" id="PVH38425.1"/>
    </source>
</evidence>
<gene>
    <name evidence="1" type="ORF">PAHAL_5G254800</name>
</gene>
<name>A0A2T8IL73_9POAL</name>
<protein>
    <submittedName>
        <fullName evidence="1">Uncharacterized protein</fullName>
    </submittedName>
</protein>
<sequence length="77" mass="8698">MAVCGGRMWRMCHHQFQRRSSCPVNCGLCASSSPLLVPILLGGRSDGGTVERSSYKERCREYNGHNVAGKYVARWWH</sequence>
<reference evidence="1" key="1">
    <citation type="submission" date="2018-04" db="EMBL/GenBank/DDBJ databases">
        <title>WGS assembly of Panicum hallii.</title>
        <authorList>
            <person name="Lovell J."/>
            <person name="Jenkins J."/>
            <person name="Lowry D."/>
            <person name="Mamidi S."/>
            <person name="Sreedasyam A."/>
            <person name="Weng X."/>
            <person name="Barry K."/>
            <person name="Bonette J."/>
            <person name="Campitelli B."/>
            <person name="Daum C."/>
            <person name="Gordon S."/>
            <person name="Gould B."/>
            <person name="Lipzen A."/>
            <person name="Macqueen A."/>
            <person name="Palacio-Mejia J."/>
            <person name="Plott C."/>
            <person name="Shakirov E."/>
            <person name="Shu S."/>
            <person name="Yoshinaga Y."/>
            <person name="Zane M."/>
            <person name="Rokhsar D."/>
            <person name="Grimwood J."/>
            <person name="Schmutz J."/>
            <person name="Juenger T."/>
        </authorList>
    </citation>
    <scope>NUCLEOTIDE SEQUENCE [LARGE SCALE GENOMIC DNA]</scope>
    <source>
        <strain evidence="1">FIL2</strain>
    </source>
</reference>
<accession>A0A2T8IL73</accession>